<dbReference type="NCBIfam" id="TIGR00163">
    <property type="entry name" value="PS_decarb"/>
    <property type="match status" value="1"/>
</dbReference>
<keyword evidence="6 12" id="KW-0443">Lipid metabolism</keyword>
<dbReference type="InterPro" id="IPR033177">
    <property type="entry name" value="PSD-B"/>
</dbReference>
<evidence type="ECO:0000256" key="6">
    <source>
        <dbReference type="ARBA" id="ARBA00023098"/>
    </source>
</evidence>
<feature type="chain" id="PRO_5043062665" description="Phosphatidylserine decarboxylase 1 beta chain" evidence="12">
    <location>
        <begin position="1"/>
        <end position="509"/>
    </location>
</feature>
<comment type="catalytic activity">
    <reaction evidence="12">
        <text>a 1,2-diacyl-sn-glycero-3-phospho-L-serine + H(+) = a 1,2-diacyl-sn-glycero-3-phosphoethanolamine + CO2</text>
        <dbReference type="Rhea" id="RHEA:20828"/>
        <dbReference type="ChEBI" id="CHEBI:15378"/>
        <dbReference type="ChEBI" id="CHEBI:16526"/>
        <dbReference type="ChEBI" id="CHEBI:57262"/>
        <dbReference type="ChEBI" id="CHEBI:64612"/>
        <dbReference type="EC" id="4.1.1.65"/>
    </reaction>
</comment>
<dbReference type="EC" id="4.1.1.65" evidence="12"/>
<comment type="PTM">
    <text evidence="12">Is synthesized initially as an inactive proenzyme. Formation of the active enzyme involves a self-maturation process in which the active site pyruvoyl group is generated from an internal serine residue via an autocatalytic post-translational modification. Two non-identical subunits are generated from the proenzyme in this reaction, and the pyruvate is formed at the N-terminus of the alpha chain, which is derived from the carboxyl end of the proenzyme. The autoendoproteolytic cleavage occurs by a canonical serine protease mechanism, in which the side chain hydroxyl group of the serine supplies its oxygen atom to form the C-terminus of the beta chain, while the remainder of the serine residue undergoes an oxidative deamination to produce ammonia and the pyruvoyl prosthetic group on the alpha chain. During this reaction, the Ser that is part of the protease active site of the proenzyme becomes the pyruvoyl prosthetic group, which constitutes an essential element of the active site of the mature decarboxylase.</text>
</comment>
<evidence type="ECO:0000256" key="10">
    <source>
        <dbReference type="ARBA" id="ARBA00023264"/>
    </source>
</evidence>
<keyword evidence="12" id="KW-0496">Mitochondrion</keyword>
<evidence type="ECO:0000256" key="7">
    <source>
        <dbReference type="ARBA" id="ARBA00023136"/>
    </source>
</evidence>
<proteinExistence type="inferred from homology"/>
<feature type="compositionally biased region" description="Basic and acidic residues" evidence="13">
    <location>
        <begin position="331"/>
        <end position="341"/>
    </location>
</feature>
<comment type="similarity">
    <text evidence="12">Belongs to the phosphatidylserine decarboxylase family. PSD-B subfamily. Eukaryotic type I sub-subfamily.</text>
</comment>
<feature type="active site" description="Charge relay system; for autoendoproteolytic cleavage activity" evidence="12">
    <location>
        <position position="510"/>
    </location>
</feature>
<keyword evidence="15" id="KW-1185">Reference proteome</keyword>
<dbReference type="InterPro" id="IPR033661">
    <property type="entry name" value="PSD_type1_euk"/>
</dbReference>
<feature type="topological domain" description="Mitochondrial matrix" evidence="12">
    <location>
        <begin position="1"/>
        <end position="65"/>
    </location>
</feature>
<gene>
    <name evidence="12" type="primary">PSD1</name>
    <name evidence="14" type="ORF">LTR36_000029</name>
</gene>
<evidence type="ECO:0000256" key="11">
    <source>
        <dbReference type="ARBA" id="ARBA00023317"/>
    </source>
</evidence>
<feature type="active site" description="Charge relay system; for autoendoproteolytic cleavage activity" evidence="12">
    <location>
        <position position="209"/>
    </location>
</feature>
<comment type="subcellular location">
    <molecule>Phosphatidylserine decarboxylase 1 alpha chain</molecule>
    <subcellularLocation>
        <location evidence="12">Mitochondrion inner membrane</location>
        <topology evidence="12">Peripheral membrane protein</topology>
        <orientation evidence="12">Intermembrane side</orientation>
    </subcellularLocation>
    <text evidence="12">Anchored to the mitochondrial inner membrane through its interaction with the integral membrane beta chain.</text>
</comment>
<keyword evidence="5 12" id="KW-1133">Transmembrane helix</keyword>
<comment type="subunit">
    <text evidence="12">Heterodimer of a large membrane-associated beta subunit and a small pyruvoyl-containing alpha subunit.</text>
</comment>
<keyword evidence="10 12" id="KW-1208">Phospholipid metabolism</keyword>
<dbReference type="GO" id="GO:0006646">
    <property type="term" value="P:phosphatidylethanolamine biosynthetic process"/>
    <property type="evidence" value="ECO:0007669"/>
    <property type="project" value="UniProtKB-UniRule"/>
</dbReference>
<keyword evidence="3 12" id="KW-0812">Transmembrane</keyword>
<evidence type="ECO:0000256" key="12">
    <source>
        <dbReference type="HAMAP-Rule" id="MF_03208"/>
    </source>
</evidence>
<comment type="cofactor">
    <cofactor evidence="12">
        <name>pyruvate</name>
        <dbReference type="ChEBI" id="CHEBI:15361"/>
    </cofactor>
    <text evidence="12">Binds 1 pyruvoyl group covalently per subunit.</text>
</comment>
<evidence type="ECO:0000256" key="13">
    <source>
        <dbReference type="SAM" id="MobiDB-lite"/>
    </source>
</evidence>
<comment type="subcellular location">
    <molecule>Phosphatidylserine decarboxylase 1 beta chain</molecule>
    <subcellularLocation>
        <location evidence="12">Mitochondrion inner membrane</location>
        <topology evidence="12">Single-pass membrane protein</topology>
        <orientation evidence="12">Intermembrane side</orientation>
    </subcellularLocation>
</comment>
<feature type="region of interest" description="Disordered" evidence="13">
    <location>
        <begin position="91"/>
        <end position="113"/>
    </location>
</feature>
<dbReference type="EMBL" id="JAVFHQ010000001">
    <property type="protein sequence ID" value="KAK4550451.1"/>
    <property type="molecule type" value="Genomic_DNA"/>
</dbReference>
<keyword evidence="9 12" id="KW-0456">Lyase</keyword>
<feature type="topological domain" description="Mitochondrial intermembrane" evidence="12">
    <location>
        <begin position="85"/>
        <end position="573"/>
    </location>
</feature>
<feature type="region of interest" description="Disordered" evidence="13">
    <location>
        <begin position="240"/>
        <end position="268"/>
    </location>
</feature>
<feature type="region of interest" description="Disordered" evidence="13">
    <location>
        <begin position="297"/>
        <end position="342"/>
    </location>
</feature>
<keyword evidence="8 12" id="KW-0594">Phospholipid biosynthesis</keyword>
<sequence length="573" mass="63793">MAAKPPQRLLHLAGHPSPLHRHTYTKARRIHHTRALHQSPHHRKESFAARVGTAWRSTLAGWQPIPIALGVAFLGGIQLYRLRQRHLRDEEEEWRRRNEHPDDYEEGSLRPKRRERIRPSGPWTVQIMSTIPLKAVSRYWGWFNSVDIPYWARVPGFKLYGYVFGVNFDEVSEPDLHTYRNLAQFFYRTLKPGVRPIDADPTALVSPADGTVVQFGIIEHGEVEQVKGVTYHLDALLGKEPTSAPTSNVARSPNSPQPSDQRTRDGDEESIAADEEFANVNGISYTLPNLFSGAAAAKSSSSTNKHREGGKASGENEAKVTATDQSTKPHASSEAEVRADLARSPTAAKPWYYPSTDDSETPPTALYYCVVYLAPGDYHRFHSPVSWVVESRRHFAGELYSVSPYLVRSLPGLFTLNERVVLLGRWKYGFFSYTPVGATNVGSIVVNFDRELRTNSLLTDTAADRAAERAKERGEPYSGYAEATYGASSPVLGGHALKKGEEMGGFQLGSTIVMVFEAPKGRRPSFDEGWDEGSEGRGRKGGWRWCIEKGMKVKVGERVGFVEEEEEVGGSVG</sequence>
<dbReference type="GO" id="GO:0016540">
    <property type="term" value="P:protein autoprocessing"/>
    <property type="evidence" value="ECO:0007669"/>
    <property type="project" value="UniProtKB-UniRule"/>
</dbReference>
<dbReference type="GO" id="GO:0005743">
    <property type="term" value="C:mitochondrial inner membrane"/>
    <property type="evidence" value="ECO:0007669"/>
    <property type="project" value="UniProtKB-SubCell"/>
</dbReference>
<comment type="caution">
    <text evidence="14">The sequence shown here is derived from an EMBL/GenBank/DDBJ whole genome shotgun (WGS) entry which is preliminary data.</text>
</comment>
<name>A0AAV9JXY9_9PEZI</name>
<feature type="site" description="Cleavage (non-hydrolytic); by autocatalysis" evidence="12">
    <location>
        <begin position="509"/>
        <end position="510"/>
    </location>
</feature>
<comment type="pathway">
    <text evidence="1">Lipid metabolism.</text>
</comment>
<accession>A0AAV9JXY9</accession>
<dbReference type="PANTHER" id="PTHR10067:SF6">
    <property type="entry name" value="PHOSPHATIDYLSERINE DECARBOXYLASE PROENZYME, MITOCHONDRIAL"/>
    <property type="match status" value="1"/>
</dbReference>
<reference evidence="14 15" key="1">
    <citation type="submission" date="2021-11" db="EMBL/GenBank/DDBJ databases">
        <title>Black yeast isolated from Biological Soil Crust.</title>
        <authorList>
            <person name="Kurbessoian T."/>
        </authorList>
    </citation>
    <scope>NUCLEOTIDE SEQUENCE [LARGE SCALE GENOMIC DNA]</scope>
    <source>
        <strain evidence="14 15">CCFEE 5522</strain>
    </source>
</reference>
<keyword evidence="2 12" id="KW-0444">Lipid biosynthesis</keyword>
<feature type="compositionally biased region" description="Basic and acidic residues" evidence="13">
    <location>
        <begin position="91"/>
        <end position="101"/>
    </location>
</feature>
<evidence type="ECO:0000256" key="2">
    <source>
        <dbReference type="ARBA" id="ARBA00022516"/>
    </source>
</evidence>
<dbReference type="Pfam" id="PF02666">
    <property type="entry name" value="PS_Dcarbxylase"/>
    <property type="match status" value="2"/>
</dbReference>
<evidence type="ECO:0000256" key="3">
    <source>
        <dbReference type="ARBA" id="ARBA00022692"/>
    </source>
</evidence>
<dbReference type="GO" id="GO:0004609">
    <property type="term" value="F:phosphatidylserine decarboxylase activity"/>
    <property type="evidence" value="ECO:0007669"/>
    <property type="project" value="UniProtKB-UniRule"/>
</dbReference>
<feature type="compositionally biased region" description="Basic and acidic residues" evidence="13">
    <location>
        <begin position="305"/>
        <end position="318"/>
    </location>
</feature>
<dbReference type="HAMAP" id="MF_03208">
    <property type="entry name" value="PS_decarb_PSD_B_type1_euk"/>
    <property type="match status" value="1"/>
</dbReference>
<keyword evidence="12" id="KW-0999">Mitochondrion inner membrane</keyword>
<feature type="modified residue" description="Pyruvic acid (Ser); by autocatalysis" evidence="12">
    <location>
        <position position="510"/>
    </location>
</feature>
<dbReference type="Proteomes" id="UP001324427">
    <property type="component" value="Unassembled WGS sequence"/>
</dbReference>
<feature type="compositionally biased region" description="Polar residues" evidence="13">
    <location>
        <begin position="243"/>
        <end position="260"/>
    </location>
</feature>
<evidence type="ECO:0000313" key="14">
    <source>
        <dbReference type="EMBL" id="KAK4550451.1"/>
    </source>
</evidence>
<dbReference type="PANTHER" id="PTHR10067">
    <property type="entry name" value="PHOSPHATIDYLSERINE DECARBOXYLASE"/>
    <property type="match status" value="1"/>
</dbReference>
<organism evidence="14 15">
    <name type="scientific">Oleoguttula mirabilis</name>
    <dbReference type="NCBI Taxonomy" id="1507867"/>
    <lineage>
        <taxon>Eukaryota</taxon>
        <taxon>Fungi</taxon>
        <taxon>Dikarya</taxon>
        <taxon>Ascomycota</taxon>
        <taxon>Pezizomycotina</taxon>
        <taxon>Dothideomycetes</taxon>
        <taxon>Dothideomycetidae</taxon>
        <taxon>Mycosphaerellales</taxon>
        <taxon>Teratosphaeriaceae</taxon>
        <taxon>Oleoguttula</taxon>
    </lineage>
</organism>
<evidence type="ECO:0000313" key="15">
    <source>
        <dbReference type="Proteomes" id="UP001324427"/>
    </source>
</evidence>
<comment type="pathway">
    <text evidence="12">Phospholipid metabolism; phosphatidylethanolamine biosynthesis; phosphatidylethanolamine from CDP-diacylglycerol: step 2/2.</text>
</comment>
<comment type="function">
    <text evidence="12">Catalyzes the formation of phosphatidylethanolamine (PtdEtn) from phosphatidylserine (PtdSer). Plays a central role in phospholipid metabolism and in the interorganelle trafficking of phosphatidylserine.</text>
</comment>
<evidence type="ECO:0000256" key="1">
    <source>
        <dbReference type="ARBA" id="ARBA00005189"/>
    </source>
</evidence>
<dbReference type="AlphaFoldDB" id="A0AAV9JXY9"/>
<keyword evidence="12" id="KW-0865">Zymogen</keyword>
<keyword evidence="11 12" id="KW-0670">Pyruvate</keyword>
<evidence type="ECO:0000256" key="8">
    <source>
        <dbReference type="ARBA" id="ARBA00023209"/>
    </source>
</evidence>
<keyword evidence="7 12" id="KW-0472">Membrane</keyword>
<keyword evidence="4 12" id="KW-0210">Decarboxylase</keyword>
<evidence type="ECO:0000256" key="4">
    <source>
        <dbReference type="ARBA" id="ARBA00022793"/>
    </source>
</evidence>
<feature type="active site" description="Schiff-base intermediate with substrate; via pyruvic acid; for decarboxylase activity" evidence="12">
    <location>
        <position position="510"/>
    </location>
</feature>
<feature type="active site" description="Charge relay system; for autoendoproteolytic cleavage activity" evidence="12">
    <location>
        <position position="382"/>
    </location>
</feature>
<feature type="chain" id="PRO_5043062666" description="Phosphatidylserine decarboxylase 1 alpha chain" evidence="12">
    <location>
        <begin position="510"/>
        <end position="573"/>
    </location>
</feature>
<protein>
    <recommendedName>
        <fullName evidence="12">Phosphatidylserine decarboxylase proenzyme 1, mitochondrial</fullName>
        <ecNumber evidence="12">4.1.1.65</ecNumber>
    </recommendedName>
    <component>
        <recommendedName>
            <fullName evidence="12">Phosphatidylserine decarboxylase 1 beta chain</fullName>
        </recommendedName>
    </component>
    <component>
        <recommendedName>
            <fullName evidence="12">Phosphatidylserine decarboxylase 1 alpha chain</fullName>
        </recommendedName>
    </component>
</protein>
<evidence type="ECO:0000256" key="9">
    <source>
        <dbReference type="ARBA" id="ARBA00023239"/>
    </source>
</evidence>
<evidence type="ECO:0000256" key="5">
    <source>
        <dbReference type="ARBA" id="ARBA00022989"/>
    </source>
</evidence>
<dbReference type="InterPro" id="IPR003817">
    <property type="entry name" value="PS_Dcarbxylase"/>
</dbReference>